<protein>
    <recommendedName>
        <fullName evidence="2">DNA-directed RNA polymerase subunit 2 hybrid-binding domain-containing protein</fullName>
    </recommendedName>
</protein>
<dbReference type="EMBL" id="CAJGYO010000018">
    <property type="protein sequence ID" value="CAD6337981.1"/>
    <property type="molecule type" value="Genomic_DNA"/>
</dbReference>
<dbReference type="GO" id="GO:0003899">
    <property type="term" value="F:DNA-directed RNA polymerase activity"/>
    <property type="evidence" value="ECO:0007669"/>
    <property type="project" value="InterPro"/>
</dbReference>
<keyword evidence="4" id="KW-1185">Reference proteome</keyword>
<proteinExistence type="predicted"/>
<evidence type="ECO:0000313" key="3">
    <source>
        <dbReference type="EMBL" id="CAD6337981.1"/>
    </source>
</evidence>
<evidence type="ECO:0000313" key="4">
    <source>
        <dbReference type="Proteomes" id="UP000604825"/>
    </source>
</evidence>
<feature type="domain" description="DNA-directed RNA polymerase subunit 2 hybrid-binding" evidence="2">
    <location>
        <begin position="18"/>
        <end position="122"/>
    </location>
</feature>
<dbReference type="AlphaFoldDB" id="A0A811S8S4"/>
<organism evidence="3 4">
    <name type="scientific">Miscanthus lutarioriparius</name>
    <dbReference type="NCBI Taxonomy" id="422564"/>
    <lineage>
        <taxon>Eukaryota</taxon>
        <taxon>Viridiplantae</taxon>
        <taxon>Streptophyta</taxon>
        <taxon>Embryophyta</taxon>
        <taxon>Tracheophyta</taxon>
        <taxon>Spermatophyta</taxon>
        <taxon>Magnoliopsida</taxon>
        <taxon>Liliopsida</taxon>
        <taxon>Poales</taxon>
        <taxon>Poaceae</taxon>
        <taxon>PACMAD clade</taxon>
        <taxon>Panicoideae</taxon>
        <taxon>Andropogonodae</taxon>
        <taxon>Andropogoneae</taxon>
        <taxon>Saccharinae</taxon>
        <taxon>Miscanthus</taxon>
    </lineage>
</organism>
<gene>
    <name evidence="3" type="ORF">NCGR_LOCUS62079</name>
</gene>
<dbReference type="OrthoDB" id="10248617at2759"/>
<feature type="compositionally biased region" description="Basic and acidic residues" evidence="1">
    <location>
        <begin position="1"/>
        <end position="12"/>
    </location>
</feature>
<feature type="compositionally biased region" description="Low complexity" evidence="1">
    <location>
        <begin position="17"/>
        <end position="27"/>
    </location>
</feature>
<evidence type="ECO:0000259" key="2">
    <source>
        <dbReference type="Pfam" id="PF00562"/>
    </source>
</evidence>
<dbReference type="Gene3D" id="2.40.50.150">
    <property type="match status" value="1"/>
</dbReference>
<name>A0A811S8S4_9POAL</name>
<dbReference type="Pfam" id="PF00562">
    <property type="entry name" value="RNA_pol_Rpb2_6"/>
    <property type="match status" value="1"/>
</dbReference>
<dbReference type="InterPro" id="IPR014724">
    <property type="entry name" value="RNA_pol_RPB2_OB-fold"/>
</dbReference>
<reference evidence="3" key="1">
    <citation type="submission" date="2020-10" db="EMBL/GenBank/DDBJ databases">
        <authorList>
            <person name="Han B."/>
            <person name="Lu T."/>
            <person name="Zhao Q."/>
            <person name="Huang X."/>
            <person name="Zhao Y."/>
        </authorList>
    </citation>
    <scope>NUCLEOTIDE SEQUENCE</scope>
</reference>
<dbReference type="GO" id="GO:0003677">
    <property type="term" value="F:DNA binding"/>
    <property type="evidence" value="ECO:0007669"/>
    <property type="project" value="InterPro"/>
</dbReference>
<evidence type="ECO:0000256" key="1">
    <source>
        <dbReference type="SAM" id="MobiDB-lite"/>
    </source>
</evidence>
<accession>A0A811S8S4</accession>
<dbReference type="InterPro" id="IPR007120">
    <property type="entry name" value="DNA-dir_RNAP_su2_dom"/>
</dbReference>
<dbReference type="GO" id="GO:0006351">
    <property type="term" value="P:DNA-templated transcription"/>
    <property type="evidence" value="ECO:0007669"/>
    <property type="project" value="InterPro"/>
</dbReference>
<comment type="caution">
    <text evidence="3">The sequence shown here is derived from an EMBL/GenBank/DDBJ whole genome shotgun (WGS) entry which is preliminary data.</text>
</comment>
<feature type="region of interest" description="Disordered" evidence="1">
    <location>
        <begin position="1"/>
        <end position="27"/>
    </location>
</feature>
<sequence length="122" mass="13616">MVTHEEQQHRTFENIQPTTTCTHTAAPPKNGVVTLPALDEDGIVAPGQIIHNHDIYVNKQTPMNTSKGIGRPLTDRCYKDSPAIYKGVDGETTVVDRVMLCPDTNDKLSIKCIIRHTRRPEI</sequence>
<dbReference type="SUPFAM" id="SSF64484">
    <property type="entry name" value="beta and beta-prime subunits of DNA dependent RNA-polymerase"/>
    <property type="match status" value="1"/>
</dbReference>
<dbReference type="Proteomes" id="UP000604825">
    <property type="component" value="Unassembled WGS sequence"/>
</dbReference>